<reference evidence="3" key="1">
    <citation type="journal article" date="2019" name="Int. J. Syst. Evol. Microbiol.">
        <title>The Global Catalogue of Microorganisms (GCM) 10K type strain sequencing project: providing services to taxonomists for standard genome sequencing and annotation.</title>
        <authorList>
            <consortium name="The Broad Institute Genomics Platform"/>
            <consortium name="The Broad Institute Genome Sequencing Center for Infectious Disease"/>
            <person name="Wu L."/>
            <person name="Ma J."/>
        </authorList>
    </citation>
    <scope>NUCLEOTIDE SEQUENCE [LARGE SCALE GENOMIC DNA]</scope>
    <source>
        <strain evidence="3">CCUG 62952</strain>
    </source>
</reference>
<organism evidence="2 3">
    <name type="scientific">Sungkyunkwania multivorans</name>
    <dbReference type="NCBI Taxonomy" id="1173618"/>
    <lineage>
        <taxon>Bacteria</taxon>
        <taxon>Pseudomonadati</taxon>
        <taxon>Bacteroidota</taxon>
        <taxon>Flavobacteriia</taxon>
        <taxon>Flavobacteriales</taxon>
        <taxon>Flavobacteriaceae</taxon>
        <taxon>Sungkyunkwania</taxon>
    </lineage>
</organism>
<dbReference type="Pfam" id="PF04717">
    <property type="entry name" value="Phage_base_V"/>
    <property type="match status" value="1"/>
</dbReference>
<dbReference type="Pfam" id="PF05954">
    <property type="entry name" value="Phage_GPD"/>
    <property type="match status" value="1"/>
</dbReference>
<dbReference type="RefSeq" id="WP_386402445.1">
    <property type="nucleotide sequence ID" value="NZ_JBHTJH010000001.1"/>
</dbReference>
<dbReference type="Gene3D" id="3.55.50.10">
    <property type="entry name" value="Baseplate protein-like domains"/>
    <property type="match status" value="1"/>
</dbReference>
<dbReference type="SUPFAM" id="SSF69349">
    <property type="entry name" value="Phage fibre proteins"/>
    <property type="match status" value="1"/>
</dbReference>
<dbReference type="Gene3D" id="2.40.50.230">
    <property type="entry name" value="Gp5 N-terminal domain"/>
    <property type="match status" value="1"/>
</dbReference>
<comment type="caution">
    <text evidence="2">The sequence shown here is derived from an EMBL/GenBank/DDBJ whole genome shotgun (WGS) entry which is preliminary data.</text>
</comment>
<name>A0ABW3CSN6_9FLAO</name>
<sequence length="593" mass="65661">MALQSNVQIYIGGSQIPAFTNLILDQEIDAHHTFELVCRRDVLEQHQNDLNDESNDYLGKIFVLTISSLDTINAYKELKFKGIVTEVTSTRGFLYQGGDFITITGKSCSILADDGPHFASFSDADLASILDSSFQPYDRSKLKSTVAPRFTHPLHYCVQNGESSFQFASRLAAQYGEWYYYDGESLVFGAPKQDAQIHLSYGQDLQEFSRRLKPESGNYSFFTNDYLSDQSHEVTTQDVSSGINGYNGLASEKSSEMYPQTTKVFVNTYNDAQIKQRLDALVKSQKKALEVQQVSITGTSDNPGVSLGKVVKIANGGENYELRITRIRHEASENGRYVNSFEGISTQQEAYPKTDILKYPTSNNQVAIVTDNVDPDGLSRIKVQFHWQKPLGQETPWLRLMTPHAGGEKGFHFIPEIGEEVLVGFEGGNAERPFVLGTLYNGSANPQSWKTDKNNVKAIRTRSGHTIEFNDTEGAEFITIIDKNQNLINIDTASNNITITALETMCFNAKNIEINASENISVGAGRNIGTSSGNSTTLMAKDISQIADNDLKVFSKNSVHSADEVKIHSNANNLTLFSGASVDLQSNDKVKLF</sequence>
<dbReference type="InterPro" id="IPR037026">
    <property type="entry name" value="Vgr_OB-fold_dom_sf"/>
</dbReference>
<proteinExistence type="predicted"/>
<dbReference type="InterPro" id="IPR006531">
    <property type="entry name" value="Gp5/Vgr_OB"/>
</dbReference>
<evidence type="ECO:0000313" key="2">
    <source>
        <dbReference type="EMBL" id="MFD0860711.1"/>
    </source>
</evidence>
<dbReference type="Gene3D" id="2.30.110.50">
    <property type="match status" value="1"/>
</dbReference>
<dbReference type="SUPFAM" id="SSF69255">
    <property type="entry name" value="gp5 N-terminal domain-like"/>
    <property type="match status" value="1"/>
</dbReference>
<dbReference type="Proteomes" id="UP001596978">
    <property type="component" value="Unassembled WGS sequence"/>
</dbReference>
<evidence type="ECO:0000259" key="1">
    <source>
        <dbReference type="Pfam" id="PF04717"/>
    </source>
</evidence>
<dbReference type="SUPFAM" id="SSF69279">
    <property type="entry name" value="Phage tail proteins"/>
    <property type="match status" value="1"/>
</dbReference>
<feature type="domain" description="Gp5/Type VI secretion system Vgr protein OB-fold" evidence="1">
    <location>
        <begin position="366"/>
        <end position="440"/>
    </location>
</feature>
<dbReference type="Gene3D" id="4.10.220.110">
    <property type="match status" value="1"/>
</dbReference>
<evidence type="ECO:0000313" key="3">
    <source>
        <dbReference type="Proteomes" id="UP001596978"/>
    </source>
</evidence>
<dbReference type="EMBL" id="JBHTJH010000001">
    <property type="protein sequence ID" value="MFD0860711.1"/>
    <property type="molecule type" value="Genomic_DNA"/>
</dbReference>
<keyword evidence="3" id="KW-1185">Reference proteome</keyword>
<protein>
    <submittedName>
        <fullName evidence="2">Type VI secretion system Vgr family protein</fullName>
    </submittedName>
</protein>
<gene>
    <name evidence="2" type="ORF">ACFQ1M_00715</name>
</gene>
<accession>A0ABW3CSN6</accession>